<feature type="transmembrane region" description="Helical" evidence="5">
    <location>
        <begin position="40"/>
        <end position="58"/>
    </location>
</feature>
<dbReference type="InterPro" id="IPR036390">
    <property type="entry name" value="WH_DNA-bd_sf"/>
</dbReference>
<evidence type="ECO:0000256" key="2">
    <source>
        <dbReference type="ARBA" id="ARBA00022692"/>
    </source>
</evidence>
<evidence type="ECO:0000256" key="4">
    <source>
        <dbReference type="ARBA" id="ARBA00023136"/>
    </source>
</evidence>
<dbReference type="InterPro" id="IPR007829">
    <property type="entry name" value="TM2"/>
</dbReference>
<comment type="caution">
    <text evidence="7">The sequence shown here is derived from an EMBL/GenBank/DDBJ whole genome shotgun (WGS) entry which is preliminary data.</text>
</comment>
<evidence type="ECO:0000256" key="1">
    <source>
        <dbReference type="ARBA" id="ARBA00004141"/>
    </source>
</evidence>
<sequence length="176" mass="19926">MFVSEASVYNLFIAYMLWFISGFGALGFHRFYLGKIPTGILWMCTGGLGMFGAVYDFFTLPRQVAEANLREELRQSLNGPRYDHANLNWRYAEDAQARVISKDSIERTVLRLAKQNKGIVTASELALESGVSIDEAKKALEKLVDQGYAELRVRKTGTLVYTFPEFMDTDSPLEDF</sequence>
<evidence type="ECO:0000259" key="6">
    <source>
        <dbReference type="Pfam" id="PF05154"/>
    </source>
</evidence>
<feature type="domain" description="TM2" evidence="6">
    <location>
        <begin position="9"/>
        <end position="58"/>
    </location>
</feature>
<organism evidence="7">
    <name type="scientific">Gracilinema caldarium</name>
    <dbReference type="NCBI Taxonomy" id="215591"/>
    <lineage>
        <taxon>Bacteria</taxon>
        <taxon>Pseudomonadati</taxon>
        <taxon>Spirochaetota</taxon>
        <taxon>Spirochaetia</taxon>
        <taxon>Spirochaetales</taxon>
        <taxon>Breznakiellaceae</taxon>
        <taxon>Gracilinema</taxon>
    </lineage>
</organism>
<proteinExistence type="predicted"/>
<feature type="transmembrane region" description="Helical" evidence="5">
    <location>
        <begin position="6"/>
        <end position="28"/>
    </location>
</feature>
<accession>A0A7C3E7P7</accession>
<name>A0A7C3E7P7_9SPIR</name>
<dbReference type="PANTHER" id="PTHR44733">
    <property type="entry name" value="DNAJ HOMOLOG SUBFAMILY C MEMBER 22"/>
    <property type="match status" value="1"/>
</dbReference>
<keyword evidence="3 5" id="KW-1133">Transmembrane helix</keyword>
<gene>
    <name evidence="7" type="ORF">ENS59_02940</name>
</gene>
<keyword evidence="4 5" id="KW-0472">Membrane</keyword>
<comment type="subcellular location">
    <subcellularLocation>
        <location evidence="1">Membrane</location>
        <topology evidence="1">Multi-pass membrane protein</topology>
    </subcellularLocation>
</comment>
<dbReference type="EMBL" id="DSVL01000086">
    <property type="protein sequence ID" value="HFH28453.1"/>
    <property type="molecule type" value="Genomic_DNA"/>
</dbReference>
<dbReference type="InterPro" id="IPR036388">
    <property type="entry name" value="WH-like_DNA-bd_sf"/>
</dbReference>
<dbReference type="AlphaFoldDB" id="A0A7C3E7P7"/>
<evidence type="ECO:0000313" key="7">
    <source>
        <dbReference type="EMBL" id="HFH28453.1"/>
    </source>
</evidence>
<evidence type="ECO:0000256" key="3">
    <source>
        <dbReference type="ARBA" id="ARBA00022989"/>
    </source>
</evidence>
<dbReference type="SUPFAM" id="SSF46785">
    <property type="entry name" value="Winged helix' DNA-binding domain"/>
    <property type="match status" value="1"/>
</dbReference>
<evidence type="ECO:0000256" key="5">
    <source>
        <dbReference type="SAM" id="Phobius"/>
    </source>
</evidence>
<dbReference type="PANTHER" id="PTHR44733:SF1">
    <property type="entry name" value="DNAJ HOMOLOG SUBFAMILY C MEMBER 22"/>
    <property type="match status" value="1"/>
</dbReference>
<dbReference type="Pfam" id="PF05154">
    <property type="entry name" value="TM2"/>
    <property type="match status" value="1"/>
</dbReference>
<dbReference type="GO" id="GO:0016020">
    <property type="term" value="C:membrane"/>
    <property type="evidence" value="ECO:0007669"/>
    <property type="project" value="UniProtKB-SubCell"/>
</dbReference>
<protein>
    <submittedName>
        <fullName evidence="7">NINE protein</fullName>
    </submittedName>
</protein>
<keyword evidence="2 5" id="KW-0812">Transmembrane</keyword>
<dbReference type="Gene3D" id="1.10.10.10">
    <property type="entry name" value="Winged helix-like DNA-binding domain superfamily/Winged helix DNA-binding domain"/>
    <property type="match status" value="1"/>
</dbReference>
<reference evidence="7" key="1">
    <citation type="journal article" date="2020" name="mSystems">
        <title>Genome- and Community-Level Interaction Insights into Carbon Utilization and Element Cycling Functions of Hydrothermarchaeota in Hydrothermal Sediment.</title>
        <authorList>
            <person name="Zhou Z."/>
            <person name="Liu Y."/>
            <person name="Xu W."/>
            <person name="Pan J."/>
            <person name="Luo Z.H."/>
            <person name="Li M."/>
        </authorList>
    </citation>
    <scope>NUCLEOTIDE SEQUENCE [LARGE SCALE GENOMIC DNA]</scope>
    <source>
        <strain evidence="7">SpSt-503</strain>
    </source>
</reference>